<feature type="compositionally biased region" description="Polar residues" evidence="1">
    <location>
        <begin position="1"/>
        <end position="17"/>
    </location>
</feature>
<feature type="compositionally biased region" description="Basic and acidic residues" evidence="1">
    <location>
        <begin position="49"/>
        <end position="89"/>
    </location>
</feature>
<feature type="region of interest" description="Disordered" evidence="1">
    <location>
        <begin position="1"/>
        <end position="20"/>
    </location>
</feature>
<feature type="compositionally biased region" description="Polar residues" evidence="1">
    <location>
        <begin position="195"/>
        <end position="204"/>
    </location>
</feature>
<organism evidence="2 3">
    <name type="scientific">Heterodera trifolii</name>
    <dbReference type="NCBI Taxonomy" id="157864"/>
    <lineage>
        <taxon>Eukaryota</taxon>
        <taxon>Metazoa</taxon>
        <taxon>Ecdysozoa</taxon>
        <taxon>Nematoda</taxon>
        <taxon>Chromadorea</taxon>
        <taxon>Rhabditida</taxon>
        <taxon>Tylenchina</taxon>
        <taxon>Tylenchomorpha</taxon>
        <taxon>Tylenchoidea</taxon>
        <taxon>Heteroderidae</taxon>
        <taxon>Heteroderinae</taxon>
        <taxon>Heterodera</taxon>
    </lineage>
</organism>
<name>A0ABD2ICY8_9BILA</name>
<feature type="region of interest" description="Disordered" evidence="1">
    <location>
        <begin position="38"/>
        <end position="89"/>
    </location>
</feature>
<reference evidence="2 3" key="1">
    <citation type="submission" date="2024-10" db="EMBL/GenBank/DDBJ databases">
        <authorList>
            <person name="Kim D."/>
        </authorList>
    </citation>
    <scope>NUCLEOTIDE SEQUENCE [LARGE SCALE GENOMIC DNA]</scope>
    <source>
        <strain evidence="2">BH-2024</strain>
    </source>
</reference>
<evidence type="ECO:0000313" key="3">
    <source>
        <dbReference type="Proteomes" id="UP001620626"/>
    </source>
</evidence>
<protein>
    <submittedName>
        <fullName evidence="2">Uncharacterized protein</fullName>
    </submittedName>
</protein>
<dbReference type="EMBL" id="JBICBT010001302">
    <property type="protein sequence ID" value="KAL3074018.1"/>
    <property type="molecule type" value="Genomic_DNA"/>
</dbReference>
<evidence type="ECO:0000313" key="2">
    <source>
        <dbReference type="EMBL" id="KAL3074018.1"/>
    </source>
</evidence>
<comment type="caution">
    <text evidence="2">The sequence shown here is derived from an EMBL/GenBank/DDBJ whole genome shotgun (WGS) entry which is preliminary data.</text>
</comment>
<evidence type="ECO:0000256" key="1">
    <source>
        <dbReference type="SAM" id="MobiDB-lite"/>
    </source>
</evidence>
<sequence>MDSFTGIESTSNLFDSLTTDEEESLKRLKRSLIAQLERVNKTLNNSEQMSEKHEETAGKEMPEEGIKGHAVEDKMGEEAKRSSEVTKPFEELKRKTKAHYLSKKRKEIRKRFAVGDPWLAPPNSIWRKMKTNESKEVQNVMAMLLGIRNKALDVHDEAQNAWNELMKIKGKGEKKGEEGMDSGLPGISAADQGAGPSTSEQWNFSKMAGYG</sequence>
<gene>
    <name evidence="2" type="ORF">niasHT_038249</name>
</gene>
<keyword evidence="3" id="KW-1185">Reference proteome</keyword>
<accession>A0ABD2ICY8</accession>
<dbReference type="AlphaFoldDB" id="A0ABD2ICY8"/>
<feature type="region of interest" description="Disordered" evidence="1">
    <location>
        <begin position="170"/>
        <end position="211"/>
    </location>
</feature>
<dbReference type="Proteomes" id="UP001620626">
    <property type="component" value="Unassembled WGS sequence"/>
</dbReference>
<proteinExistence type="predicted"/>